<dbReference type="InterPro" id="IPR007936">
    <property type="entry name" value="VapE-like_dom"/>
</dbReference>
<dbReference type="PANTHER" id="PTHR34985">
    <property type="entry name" value="SLR0554 PROTEIN"/>
    <property type="match status" value="1"/>
</dbReference>
<evidence type="ECO:0000313" key="3">
    <source>
        <dbReference type="Proteomes" id="UP000199673"/>
    </source>
</evidence>
<sequence length="400" mass="46654">MKNKNPFKRLDEDSNSPMVKMIRYLVSKYDFINNVVVYEVFASEKGKENYLRVNPHTLLIEAKSAGHNTSLADINSFLCSDFIPKVNPLEIYFEKYKHLWNQKEDGDYIDQFAGYINVLDPLRFKIQFKKWLVRCVACSLDDQFFNKQALIFVQDKQNSGKSTLTRFLTPPDLSEYQIENISVDKDSLIAIIQNFLIIQDELSTLNKQEINSQKSLMSRSYIKARHPYDRKPTMEPRRASIIGSTNKAEFLTDDTGSVRWLCFNLIGINWDYKKEIDINRVWSQAYHLFNSDFEYNMTAEEILENEQANAQFSTITMEFELIQKHFEPGIKEDEFLTSSDIIHYLNKAEGSLFKISREEIGKALKRLGFERIAKRGYGDKSYPVKGYYIKTANPLTTLLQ</sequence>
<keyword evidence="3" id="KW-1185">Reference proteome</keyword>
<dbReference type="OrthoDB" id="9801888at2"/>
<protein>
    <submittedName>
        <fullName evidence="2">Virulence-associated protein E</fullName>
    </submittedName>
</protein>
<evidence type="ECO:0000259" key="1">
    <source>
        <dbReference type="Pfam" id="PF05272"/>
    </source>
</evidence>
<evidence type="ECO:0000313" key="2">
    <source>
        <dbReference type="EMBL" id="SFT51527.1"/>
    </source>
</evidence>
<reference evidence="3" key="1">
    <citation type="submission" date="2016-10" db="EMBL/GenBank/DDBJ databases">
        <authorList>
            <person name="Varghese N."/>
            <person name="Submissions S."/>
        </authorList>
    </citation>
    <scope>NUCLEOTIDE SEQUENCE [LARGE SCALE GENOMIC DNA]</scope>
    <source>
        <strain evidence="3">DSM 23445</strain>
    </source>
</reference>
<dbReference type="Pfam" id="PF05272">
    <property type="entry name" value="VapE-like_dom"/>
    <property type="match status" value="1"/>
</dbReference>
<name>A0A1I6YM92_9BACT</name>
<organism evidence="2 3">
    <name type="scientific">Algoriphagus locisalis</name>
    <dbReference type="NCBI Taxonomy" id="305507"/>
    <lineage>
        <taxon>Bacteria</taxon>
        <taxon>Pseudomonadati</taxon>
        <taxon>Bacteroidota</taxon>
        <taxon>Cytophagia</taxon>
        <taxon>Cytophagales</taxon>
        <taxon>Cyclobacteriaceae</taxon>
        <taxon>Algoriphagus</taxon>
    </lineage>
</organism>
<dbReference type="AlphaFoldDB" id="A0A1I6YM92"/>
<dbReference type="RefSeq" id="WP_091691639.1">
    <property type="nucleotide sequence ID" value="NZ_FPBF01000001.1"/>
</dbReference>
<accession>A0A1I6YM92</accession>
<gene>
    <name evidence="2" type="ORF">SAMN04489724_1097</name>
</gene>
<proteinExistence type="predicted"/>
<dbReference type="Proteomes" id="UP000199673">
    <property type="component" value="Unassembled WGS sequence"/>
</dbReference>
<dbReference type="PANTHER" id="PTHR34985:SF1">
    <property type="entry name" value="SLR0554 PROTEIN"/>
    <property type="match status" value="1"/>
</dbReference>
<dbReference type="STRING" id="305507.SAMN04489724_1097"/>
<feature type="domain" description="Virulence-associated protein E-like" evidence="1">
    <location>
        <begin position="110"/>
        <end position="311"/>
    </location>
</feature>
<dbReference type="EMBL" id="FPBF01000001">
    <property type="protein sequence ID" value="SFT51527.1"/>
    <property type="molecule type" value="Genomic_DNA"/>
</dbReference>